<evidence type="ECO:0000313" key="7">
    <source>
        <dbReference type="Proteomes" id="UP000001989"/>
    </source>
</evidence>
<dbReference type="InterPro" id="IPR036390">
    <property type="entry name" value="WH_DNA-bd_sf"/>
</dbReference>
<dbReference type="SUPFAM" id="SSF46785">
    <property type="entry name" value="Winged helix' DNA-binding domain"/>
    <property type="match status" value="1"/>
</dbReference>
<evidence type="ECO:0000256" key="1">
    <source>
        <dbReference type="ARBA" id="ARBA00009437"/>
    </source>
</evidence>
<dbReference type="GO" id="GO:0003677">
    <property type="term" value="F:DNA binding"/>
    <property type="evidence" value="ECO:0007669"/>
    <property type="project" value="UniProtKB-KW"/>
</dbReference>
<dbReference type="OrthoDB" id="7500534at2"/>
<dbReference type="InterPro" id="IPR005119">
    <property type="entry name" value="LysR_subst-bd"/>
</dbReference>
<dbReference type="PANTHER" id="PTHR30346:SF0">
    <property type="entry name" value="HCA OPERON TRANSCRIPTIONAL ACTIVATOR HCAR"/>
    <property type="match status" value="1"/>
</dbReference>
<organism evidence="6 7">
    <name type="scientific">Rhizorhabdus wittichii (strain DSM 6014 / CCUG 31198 / JCM 15750 / NBRC 105917 / EY 4224 / RW1)</name>
    <name type="common">Sphingomonas wittichii</name>
    <dbReference type="NCBI Taxonomy" id="392499"/>
    <lineage>
        <taxon>Bacteria</taxon>
        <taxon>Pseudomonadati</taxon>
        <taxon>Pseudomonadota</taxon>
        <taxon>Alphaproteobacteria</taxon>
        <taxon>Sphingomonadales</taxon>
        <taxon>Sphingomonadaceae</taxon>
        <taxon>Rhizorhabdus</taxon>
    </lineage>
</organism>
<keyword evidence="4" id="KW-0804">Transcription</keyword>
<evidence type="ECO:0000256" key="4">
    <source>
        <dbReference type="ARBA" id="ARBA00023163"/>
    </source>
</evidence>
<dbReference type="KEGG" id="swi:Swit_1962"/>
<sequence>MRPLNLNTRYLRYLLAVVDEGSFSRAAERLSVSQPAISRRIQMLEEELGFPLLERLPRKVLVTQQGQAMLPAFRDLVRAASETGDLVQQLSLDRARVPRIGVAVYAVQPERSALLADFETAFPTAAFDIETGYTRALLHGLWEGKFDILAVSSPIPDERFEHIALRWFPVQVVVARDSPLAALETVPISALAGLSIATWERARQPRMFDQMVLPLQDAGARLVFPDDQGKLGILAYAADHGVAAMRSFDEYAEDDLRRVGMVARPLEAMRPVAALMLLRLAQSDQPRAARLWNFARRWVERRAIPQRREDLAPLA</sequence>
<dbReference type="PANTHER" id="PTHR30346">
    <property type="entry name" value="TRANSCRIPTIONAL DUAL REGULATOR HCAR-RELATED"/>
    <property type="match status" value="1"/>
</dbReference>
<dbReference type="EMBL" id="CP000699">
    <property type="protein sequence ID" value="ABQ68322.1"/>
    <property type="molecule type" value="Genomic_DNA"/>
</dbReference>
<dbReference type="SUPFAM" id="SSF53850">
    <property type="entry name" value="Periplasmic binding protein-like II"/>
    <property type="match status" value="1"/>
</dbReference>
<dbReference type="InterPro" id="IPR036388">
    <property type="entry name" value="WH-like_DNA-bd_sf"/>
</dbReference>
<dbReference type="Gene3D" id="1.10.10.10">
    <property type="entry name" value="Winged helix-like DNA-binding domain superfamily/Winged helix DNA-binding domain"/>
    <property type="match status" value="1"/>
</dbReference>
<dbReference type="Proteomes" id="UP000001989">
    <property type="component" value="Chromosome"/>
</dbReference>
<dbReference type="InterPro" id="IPR000847">
    <property type="entry name" value="LysR_HTH_N"/>
</dbReference>
<feature type="domain" description="HTH lysR-type" evidence="5">
    <location>
        <begin position="6"/>
        <end position="63"/>
    </location>
</feature>
<name>A0A9J9HBA0_RHIWR</name>
<evidence type="ECO:0000256" key="3">
    <source>
        <dbReference type="ARBA" id="ARBA00023125"/>
    </source>
</evidence>
<protein>
    <submittedName>
        <fullName evidence="6">Transcriptional regulator, LysR family</fullName>
    </submittedName>
</protein>
<dbReference type="GO" id="GO:0032993">
    <property type="term" value="C:protein-DNA complex"/>
    <property type="evidence" value="ECO:0007669"/>
    <property type="project" value="TreeGrafter"/>
</dbReference>
<gene>
    <name evidence="6" type="ordered locus">Swit_1962</name>
</gene>
<dbReference type="AlphaFoldDB" id="A0A9J9HBA0"/>
<evidence type="ECO:0000259" key="5">
    <source>
        <dbReference type="PROSITE" id="PS50931"/>
    </source>
</evidence>
<dbReference type="PRINTS" id="PR00039">
    <property type="entry name" value="HTHLYSR"/>
</dbReference>
<comment type="similarity">
    <text evidence="1">Belongs to the LysR transcriptional regulatory family.</text>
</comment>
<dbReference type="Gene3D" id="3.40.190.10">
    <property type="entry name" value="Periplasmic binding protein-like II"/>
    <property type="match status" value="2"/>
</dbReference>
<dbReference type="GO" id="GO:0003700">
    <property type="term" value="F:DNA-binding transcription factor activity"/>
    <property type="evidence" value="ECO:0007669"/>
    <property type="project" value="InterPro"/>
</dbReference>
<dbReference type="Pfam" id="PF03466">
    <property type="entry name" value="LysR_substrate"/>
    <property type="match status" value="1"/>
</dbReference>
<evidence type="ECO:0000313" key="6">
    <source>
        <dbReference type="EMBL" id="ABQ68322.1"/>
    </source>
</evidence>
<dbReference type="FunFam" id="1.10.10.10:FF:000001">
    <property type="entry name" value="LysR family transcriptional regulator"/>
    <property type="match status" value="1"/>
</dbReference>
<evidence type="ECO:0000256" key="2">
    <source>
        <dbReference type="ARBA" id="ARBA00023015"/>
    </source>
</evidence>
<proteinExistence type="inferred from homology"/>
<dbReference type="PROSITE" id="PS50931">
    <property type="entry name" value="HTH_LYSR"/>
    <property type="match status" value="1"/>
</dbReference>
<reference evidence="6 7" key="1">
    <citation type="journal article" date="2010" name="J. Bacteriol.">
        <title>Genome sequence of the dioxin-mineralizing bacterium Sphingomonas wittichii RW1.</title>
        <authorList>
            <person name="Miller T.R."/>
            <person name="Delcher A.L."/>
            <person name="Salzberg S.L."/>
            <person name="Saunders E."/>
            <person name="Detter J.C."/>
            <person name="Halden R.U."/>
        </authorList>
    </citation>
    <scope>NUCLEOTIDE SEQUENCE [LARGE SCALE GENOMIC DNA]</scope>
    <source>
        <strain evidence="7">DSM 6014 / CCUG 31198 / JCM 15750 / NBRC 105917 / EY 4224 / RW1</strain>
    </source>
</reference>
<keyword evidence="7" id="KW-1185">Reference proteome</keyword>
<dbReference type="Pfam" id="PF00126">
    <property type="entry name" value="HTH_1"/>
    <property type="match status" value="1"/>
</dbReference>
<accession>A0A9J9HBA0</accession>
<keyword evidence="2" id="KW-0805">Transcription regulation</keyword>
<keyword evidence="3" id="KW-0238">DNA-binding</keyword>